<dbReference type="Pfam" id="PF00520">
    <property type="entry name" value="Ion_trans"/>
    <property type="match status" value="1"/>
</dbReference>
<dbReference type="PANTHER" id="PTHR10037">
    <property type="entry name" value="VOLTAGE-GATED CATION CHANNEL CALCIUM AND SODIUM"/>
    <property type="match status" value="1"/>
</dbReference>
<name>A0ABV6H1K6_9PAST</name>
<proteinExistence type="predicted"/>
<dbReference type="InterPro" id="IPR043203">
    <property type="entry name" value="VGCC_Ca_Na"/>
</dbReference>
<feature type="transmembrane region" description="Helical" evidence="6">
    <location>
        <begin position="76"/>
        <end position="99"/>
    </location>
</feature>
<evidence type="ECO:0000256" key="6">
    <source>
        <dbReference type="SAM" id="Phobius"/>
    </source>
</evidence>
<keyword evidence="4 6" id="KW-0472">Membrane</keyword>
<feature type="transmembrane region" description="Helical" evidence="6">
    <location>
        <begin position="12"/>
        <end position="30"/>
    </location>
</feature>
<feature type="coiled-coil region" evidence="5">
    <location>
        <begin position="227"/>
        <end position="254"/>
    </location>
</feature>
<keyword evidence="9" id="KW-1185">Reference proteome</keyword>
<feature type="transmembrane region" description="Helical" evidence="6">
    <location>
        <begin position="51"/>
        <end position="70"/>
    </location>
</feature>
<dbReference type="PANTHER" id="PTHR10037:SF62">
    <property type="entry name" value="SODIUM CHANNEL PROTEIN 60E"/>
    <property type="match status" value="1"/>
</dbReference>
<evidence type="ECO:0000259" key="7">
    <source>
        <dbReference type="Pfam" id="PF00520"/>
    </source>
</evidence>
<sequence length="259" mass="29546">MKVLNHLVNNKKFQNFIIAVIIFNAFILGLDTYNLDPKIHNVIEILDEICLVIYTIELIFKIIAFGRHFIRSGWNIFDFFVVAVCFMPAGSDFAVLRLLRIFRILRLLSAFPSMRLIVSALLNSLSAMVSICCLLMIFFYIYAVLCVGLFGEAFPQFFGTLGESLYSLFQIMTLESWSMGIARPVIAVFPYAWIIFISFILIMSFIVLNLAIGVVVNSIGELSKQNNQEETVEITQLHKEVMELKQLIKNLSTNKFGEN</sequence>
<dbReference type="RefSeq" id="WP_382371021.1">
    <property type="nucleotide sequence ID" value="NZ_JBHLWB010000008.1"/>
</dbReference>
<keyword evidence="5" id="KW-0175">Coiled coil</keyword>
<evidence type="ECO:0000256" key="3">
    <source>
        <dbReference type="ARBA" id="ARBA00022989"/>
    </source>
</evidence>
<dbReference type="Proteomes" id="UP001589767">
    <property type="component" value="Unassembled WGS sequence"/>
</dbReference>
<dbReference type="InterPro" id="IPR005821">
    <property type="entry name" value="Ion_trans_dom"/>
</dbReference>
<dbReference type="InterPro" id="IPR027359">
    <property type="entry name" value="Volt_channel_dom_sf"/>
</dbReference>
<evidence type="ECO:0000256" key="4">
    <source>
        <dbReference type="ARBA" id="ARBA00023136"/>
    </source>
</evidence>
<reference evidence="8 9" key="1">
    <citation type="submission" date="2024-09" db="EMBL/GenBank/DDBJ databases">
        <authorList>
            <person name="Sun Q."/>
            <person name="Mori K."/>
        </authorList>
    </citation>
    <scope>NUCLEOTIDE SEQUENCE [LARGE SCALE GENOMIC DNA]</scope>
    <source>
        <strain evidence="8 9">CCM 7539</strain>
    </source>
</reference>
<evidence type="ECO:0000313" key="8">
    <source>
        <dbReference type="EMBL" id="MFC0309501.1"/>
    </source>
</evidence>
<keyword evidence="3 6" id="KW-1133">Transmembrane helix</keyword>
<keyword evidence="2 6" id="KW-0812">Transmembrane</keyword>
<comment type="caution">
    <text evidence="8">The sequence shown here is derived from an EMBL/GenBank/DDBJ whole genome shotgun (WGS) entry which is preliminary data.</text>
</comment>
<gene>
    <name evidence="8" type="ORF">ACFFHK_07250</name>
</gene>
<feature type="transmembrane region" description="Helical" evidence="6">
    <location>
        <begin position="120"/>
        <end position="150"/>
    </location>
</feature>
<protein>
    <submittedName>
        <fullName evidence="8">Ion transporter</fullName>
    </submittedName>
</protein>
<feature type="transmembrane region" description="Helical" evidence="6">
    <location>
        <begin position="191"/>
        <end position="216"/>
    </location>
</feature>
<accession>A0ABV6H1K6</accession>
<evidence type="ECO:0000313" key="9">
    <source>
        <dbReference type="Proteomes" id="UP001589767"/>
    </source>
</evidence>
<dbReference type="Gene3D" id="1.20.120.350">
    <property type="entry name" value="Voltage-gated potassium channels. Chain C"/>
    <property type="match status" value="1"/>
</dbReference>
<evidence type="ECO:0000256" key="1">
    <source>
        <dbReference type="ARBA" id="ARBA00004141"/>
    </source>
</evidence>
<comment type="subcellular location">
    <subcellularLocation>
        <location evidence="1">Membrane</location>
        <topology evidence="1">Multi-pass membrane protein</topology>
    </subcellularLocation>
</comment>
<dbReference type="EMBL" id="JBHLWB010000008">
    <property type="protein sequence ID" value="MFC0309501.1"/>
    <property type="molecule type" value="Genomic_DNA"/>
</dbReference>
<dbReference type="SUPFAM" id="SSF81324">
    <property type="entry name" value="Voltage-gated potassium channels"/>
    <property type="match status" value="1"/>
</dbReference>
<evidence type="ECO:0000256" key="5">
    <source>
        <dbReference type="SAM" id="Coils"/>
    </source>
</evidence>
<dbReference type="Gene3D" id="1.10.287.70">
    <property type="match status" value="1"/>
</dbReference>
<feature type="domain" description="Ion transport" evidence="7">
    <location>
        <begin position="11"/>
        <end position="225"/>
    </location>
</feature>
<organism evidence="8 9">
    <name type="scientific">Gallibacterium trehalosifermentans</name>
    <dbReference type="NCBI Taxonomy" id="516935"/>
    <lineage>
        <taxon>Bacteria</taxon>
        <taxon>Pseudomonadati</taxon>
        <taxon>Pseudomonadota</taxon>
        <taxon>Gammaproteobacteria</taxon>
        <taxon>Pasteurellales</taxon>
        <taxon>Pasteurellaceae</taxon>
        <taxon>Gallibacterium</taxon>
    </lineage>
</organism>
<evidence type="ECO:0000256" key="2">
    <source>
        <dbReference type="ARBA" id="ARBA00022692"/>
    </source>
</evidence>